<gene>
    <name evidence="1" type="ORF">OHA22_08360</name>
</gene>
<organism evidence="1">
    <name type="scientific">Streptomyces sp. NBC_00093</name>
    <dbReference type="NCBI Taxonomy" id="2975649"/>
    <lineage>
        <taxon>Bacteria</taxon>
        <taxon>Bacillati</taxon>
        <taxon>Actinomycetota</taxon>
        <taxon>Actinomycetes</taxon>
        <taxon>Kitasatosporales</taxon>
        <taxon>Streptomycetaceae</taxon>
        <taxon>Streptomyces</taxon>
    </lineage>
</organism>
<proteinExistence type="predicted"/>
<reference evidence="1" key="1">
    <citation type="submission" date="2022-10" db="EMBL/GenBank/DDBJ databases">
        <title>The complete genomes of actinobacterial strains from the NBC collection.</title>
        <authorList>
            <person name="Joergensen T.S."/>
            <person name="Alvarez Arevalo M."/>
            <person name="Sterndorff E.B."/>
            <person name="Faurdal D."/>
            <person name="Vuksanovic O."/>
            <person name="Mourched A.-S."/>
            <person name="Charusanti P."/>
            <person name="Shaw S."/>
            <person name="Blin K."/>
            <person name="Weber T."/>
        </authorList>
    </citation>
    <scope>NUCLEOTIDE SEQUENCE</scope>
    <source>
        <strain evidence="1">NBC_00093</strain>
    </source>
</reference>
<protein>
    <submittedName>
        <fullName evidence="1">Uncharacterized protein</fullName>
    </submittedName>
</protein>
<name>A0AAU1ZUT4_9ACTN</name>
<dbReference type="AlphaFoldDB" id="A0AAU1ZUT4"/>
<sequence>MTRASLAWAVDGPGKVPLDLAPAVTLAGNCPADIAVLRAERVRGNRWPPHP</sequence>
<accession>A0AAU1ZUT4</accession>
<evidence type="ECO:0000313" key="1">
    <source>
        <dbReference type="EMBL" id="WTT15529.1"/>
    </source>
</evidence>
<dbReference type="EMBL" id="CP108222">
    <property type="protein sequence ID" value="WTT15529.1"/>
    <property type="molecule type" value="Genomic_DNA"/>
</dbReference>